<proteinExistence type="predicted"/>
<comment type="caution">
    <text evidence="1">The sequence shown here is derived from an EMBL/GenBank/DDBJ whole genome shotgun (WGS) entry which is preliminary data.</text>
</comment>
<accession>A0A2P8QYE0</accession>
<dbReference type="EMBL" id="PDHH01000010">
    <property type="protein sequence ID" value="PSM51268.1"/>
    <property type="molecule type" value="Genomic_DNA"/>
</dbReference>
<gene>
    <name evidence="1" type="ORF">CQ405_09125</name>
</gene>
<sequence>MTGITIGKEENGGQMEVKNFEGLMFNVSNFYGDLDYFATYATITKEEKKEFLKSLTPKQKREIIEYIIDDHCKIDKIDKNEMKSIELTEIAVRAEDINFAMYLANEHNPKKAEFYYKEYEQIGIDYGQHIILSNEKFIDEDSKQKTIENKEIFVKENLIERAISSTKAKKITNERLYEPTKKELNKDGSVNVEWLEKSFYEKIDKDYILDLSILRNEYKKMDREAKVYDKLKEYFQKNKKRDIQDIDKDINKERFKFNYPKMYEKLEKEMKKEKSKGQER</sequence>
<organism evidence="1 2">
    <name type="scientific">Campylobacter blaseri</name>
    <dbReference type="NCBI Taxonomy" id="2042961"/>
    <lineage>
        <taxon>Bacteria</taxon>
        <taxon>Pseudomonadati</taxon>
        <taxon>Campylobacterota</taxon>
        <taxon>Epsilonproteobacteria</taxon>
        <taxon>Campylobacterales</taxon>
        <taxon>Campylobacteraceae</taxon>
        <taxon>Campylobacter</taxon>
    </lineage>
</organism>
<reference evidence="2" key="1">
    <citation type="submission" date="2017-10" db="EMBL/GenBank/DDBJ databases">
        <title>Campylobacter species from seals.</title>
        <authorList>
            <person name="Gilbert M.J."/>
            <person name="Zomer A.L."/>
            <person name="Timmerman A.J."/>
            <person name="Duim B."/>
            <person name="Wagenaar J.A."/>
        </authorList>
    </citation>
    <scope>NUCLEOTIDE SEQUENCE [LARGE SCALE GENOMIC DNA]</scope>
    <source>
        <strain evidence="2">17S00004-5</strain>
    </source>
</reference>
<name>A0A2P8QYE0_9BACT</name>
<evidence type="ECO:0000313" key="2">
    <source>
        <dbReference type="Proteomes" id="UP000240535"/>
    </source>
</evidence>
<protein>
    <submittedName>
        <fullName evidence="1">Uncharacterized protein</fullName>
    </submittedName>
</protein>
<dbReference type="RefSeq" id="WP_106872916.1">
    <property type="nucleotide sequence ID" value="NZ_CP053841.1"/>
</dbReference>
<dbReference type="Proteomes" id="UP000240535">
    <property type="component" value="Unassembled WGS sequence"/>
</dbReference>
<keyword evidence="2" id="KW-1185">Reference proteome</keyword>
<evidence type="ECO:0000313" key="1">
    <source>
        <dbReference type="EMBL" id="PSM51268.1"/>
    </source>
</evidence>
<dbReference type="AlphaFoldDB" id="A0A2P8QYE0"/>